<feature type="compositionally biased region" description="Polar residues" evidence="1">
    <location>
        <begin position="278"/>
        <end position="296"/>
    </location>
</feature>
<dbReference type="InterPro" id="IPR051061">
    <property type="entry name" value="Zinc_finger_trans_reg"/>
</dbReference>
<dbReference type="EMBL" id="JAULSW010000007">
    <property type="protein sequence ID" value="KAK3375216.1"/>
    <property type="molecule type" value="Genomic_DNA"/>
</dbReference>
<dbReference type="SMART" id="SM00355">
    <property type="entry name" value="ZnF_C2H2"/>
    <property type="match status" value="3"/>
</dbReference>
<dbReference type="Gene3D" id="3.30.160.60">
    <property type="entry name" value="Classic Zinc Finger"/>
    <property type="match status" value="1"/>
</dbReference>
<name>A0AAE0N1T8_9PEZI</name>
<feature type="region of interest" description="Disordered" evidence="1">
    <location>
        <begin position="317"/>
        <end position="399"/>
    </location>
</feature>
<dbReference type="GO" id="GO:0005634">
    <property type="term" value="C:nucleus"/>
    <property type="evidence" value="ECO:0007669"/>
    <property type="project" value="TreeGrafter"/>
</dbReference>
<reference evidence="3" key="2">
    <citation type="submission" date="2023-06" db="EMBL/GenBank/DDBJ databases">
        <authorList>
            <consortium name="Lawrence Berkeley National Laboratory"/>
            <person name="Haridas S."/>
            <person name="Hensen N."/>
            <person name="Bonometti L."/>
            <person name="Westerberg I."/>
            <person name="Brannstrom I.O."/>
            <person name="Guillou S."/>
            <person name="Cros-Aarteil S."/>
            <person name="Calhoun S."/>
            <person name="Kuo A."/>
            <person name="Mondo S."/>
            <person name="Pangilinan J."/>
            <person name="Riley R."/>
            <person name="LaButti K."/>
            <person name="Andreopoulos B."/>
            <person name="Lipzen A."/>
            <person name="Chen C."/>
            <person name="Yanf M."/>
            <person name="Daum C."/>
            <person name="Ng V."/>
            <person name="Clum A."/>
            <person name="Steindorff A."/>
            <person name="Ohm R."/>
            <person name="Martin F."/>
            <person name="Silar P."/>
            <person name="Natvig D."/>
            <person name="Lalanne C."/>
            <person name="Gautier V."/>
            <person name="Ament-velasquez S.L."/>
            <person name="Kruys A."/>
            <person name="Hutchinson M.I."/>
            <person name="Powell A.J."/>
            <person name="Barry K."/>
            <person name="Miller A.N."/>
            <person name="Grigoriev I.V."/>
            <person name="Debuchy R."/>
            <person name="Gladieux P."/>
            <person name="Thoren M.H."/>
            <person name="Johannesson H."/>
        </authorList>
    </citation>
    <scope>NUCLEOTIDE SEQUENCE</scope>
    <source>
        <strain evidence="3">CBS 232.78</strain>
    </source>
</reference>
<dbReference type="InterPro" id="IPR013087">
    <property type="entry name" value="Znf_C2H2_type"/>
</dbReference>
<dbReference type="EMBL" id="JAULSW010000015">
    <property type="protein sequence ID" value="KAK3366344.1"/>
    <property type="molecule type" value="Genomic_DNA"/>
</dbReference>
<feature type="compositionally biased region" description="Gly residues" evidence="1">
    <location>
        <begin position="126"/>
        <end position="138"/>
    </location>
</feature>
<dbReference type="SUPFAM" id="SSF57667">
    <property type="entry name" value="beta-beta-alpha zinc fingers"/>
    <property type="match status" value="1"/>
</dbReference>
<feature type="domain" description="C2H2-type" evidence="2">
    <location>
        <begin position="409"/>
        <end position="434"/>
    </location>
</feature>
<dbReference type="PANTHER" id="PTHR46179:SF19">
    <property type="entry name" value="C2H2 FINGER DOMAIN TRANSCRIPTION FACTOR (EUROFUNG)-RELATED"/>
    <property type="match status" value="1"/>
</dbReference>
<dbReference type="PANTHER" id="PTHR46179">
    <property type="entry name" value="ZINC FINGER PROTEIN"/>
    <property type="match status" value="1"/>
</dbReference>
<feature type="compositionally biased region" description="Basic residues" evidence="1">
    <location>
        <begin position="523"/>
        <end position="532"/>
    </location>
</feature>
<reference evidence="3" key="1">
    <citation type="journal article" date="2023" name="Mol. Phylogenet. Evol.">
        <title>Genome-scale phylogeny and comparative genomics of the fungal order Sordariales.</title>
        <authorList>
            <person name="Hensen N."/>
            <person name="Bonometti L."/>
            <person name="Westerberg I."/>
            <person name="Brannstrom I.O."/>
            <person name="Guillou S."/>
            <person name="Cros-Aarteil S."/>
            <person name="Calhoun S."/>
            <person name="Haridas S."/>
            <person name="Kuo A."/>
            <person name="Mondo S."/>
            <person name="Pangilinan J."/>
            <person name="Riley R."/>
            <person name="LaButti K."/>
            <person name="Andreopoulos B."/>
            <person name="Lipzen A."/>
            <person name="Chen C."/>
            <person name="Yan M."/>
            <person name="Daum C."/>
            <person name="Ng V."/>
            <person name="Clum A."/>
            <person name="Steindorff A."/>
            <person name="Ohm R.A."/>
            <person name="Martin F."/>
            <person name="Silar P."/>
            <person name="Natvig D.O."/>
            <person name="Lalanne C."/>
            <person name="Gautier V."/>
            <person name="Ament-Velasquez S.L."/>
            <person name="Kruys A."/>
            <person name="Hutchinson M.I."/>
            <person name="Powell A.J."/>
            <person name="Barry K."/>
            <person name="Miller A.N."/>
            <person name="Grigoriev I.V."/>
            <person name="Debuchy R."/>
            <person name="Gladieux P."/>
            <person name="Hiltunen Thoren M."/>
            <person name="Johannesson H."/>
        </authorList>
    </citation>
    <scope>NUCLEOTIDE SEQUENCE</scope>
    <source>
        <strain evidence="3">CBS 232.78</strain>
    </source>
</reference>
<dbReference type="Proteomes" id="UP001285441">
    <property type="component" value="Unassembled WGS sequence"/>
</dbReference>
<evidence type="ECO:0000259" key="2">
    <source>
        <dbReference type="SMART" id="SM00355"/>
    </source>
</evidence>
<feature type="compositionally biased region" description="Basic and acidic residues" evidence="1">
    <location>
        <begin position="487"/>
        <end position="510"/>
    </location>
</feature>
<feature type="region of interest" description="Disordered" evidence="1">
    <location>
        <begin position="487"/>
        <end position="532"/>
    </location>
</feature>
<sequence>MSTTAAPDAAHGLQTEIYDPDDDWRPMSTPPLKPHRPRLELSPSPPLLFDNHKVSPPPSSGPKKSNVGRMKPKPTQGDVALVNLLGDGRNPDLGAHAGTTMLPDIDGEPDPGASSDSSEDTVDCAGGQGSSARGGGGQDSDRSGGAGQPELDGQEMMSVDSPSQVNMGAFDLKALAADAMALAAFGTPDTRPDPVHAGPTPPVTENDVMERPPPAPIPPAITTRQAEPARDERLIHPSIPSPYSPYYSPRDQIPQTNGIQSPTAGLSSSRGEGLAPLQLNSPRSETSGQTPLPSLTATFGDFRQLKTNYIAENHERLRNSHHSFPHSPPSLPRLGMRSHHASPPISPAETFRRDPISPGQFYPPSSAHPPYEYASSATETPGSERSGSTNPAVGGKMSIDSASNQPGIYVCKFDGCGAPPFQTQYLLNSHANVHSSARPHYCPMPGCPRSEGGRGFKRKNEMIRHGLVHDSPGYVCPFCPDREHKYPRPDNLQRHVRAHHVDKDKDDPLLRDVLAQRPDGPNRGRRRRGPGG</sequence>
<proteinExistence type="predicted"/>
<organism evidence="3 5">
    <name type="scientific">Podospora didyma</name>
    <dbReference type="NCBI Taxonomy" id="330526"/>
    <lineage>
        <taxon>Eukaryota</taxon>
        <taxon>Fungi</taxon>
        <taxon>Dikarya</taxon>
        <taxon>Ascomycota</taxon>
        <taxon>Pezizomycotina</taxon>
        <taxon>Sordariomycetes</taxon>
        <taxon>Sordariomycetidae</taxon>
        <taxon>Sordariales</taxon>
        <taxon>Podosporaceae</taxon>
        <taxon>Podospora</taxon>
    </lineage>
</organism>
<protein>
    <recommendedName>
        <fullName evidence="2">C2H2-type domain-containing protein</fullName>
    </recommendedName>
</protein>
<accession>A0AAE0N1T8</accession>
<evidence type="ECO:0000313" key="5">
    <source>
        <dbReference type="Proteomes" id="UP001285441"/>
    </source>
</evidence>
<feature type="domain" description="C2H2-type" evidence="2">
    <location>
        <begin position="440"/>
        <end position="469"/>
    </location>
</feature>
<feature type="domain" description="C2H2-type" evidence="2">
    <location>
        <begin position="474"/>
        <end position="499"/>
    </location>
</feature>
<feature type="compositionally biased region" description="Polar residues" evidence="1">
    <location>
        <begin position="375"/>
        <end position="391"/>
    </location>
</feature>
<dbReference type="GO" id="GO:0006357">
    <property type="term" value="P:regulation of transcription by RNA polymerase II"/>
    <property type="evidence" value="ECO:0007669"/>
    <property type="project" value="TreeGrafter"/>
</dbReference>
<evidence type="ECO:0000256" key="1">
    <source>
        <dbReference type="SAM" id="MobiDB-lite"/>
    </source>
</evidence>
<keyword evidence="5" id="KW-1185">Reference proteome</keyword>
<evidence type="ECO:0000313" key="3">
    <source>
        <dbReference type="EMBL" id="KAK3366344.1"/>
    </source>
</evidence>
<feature type="compositionally biased region" description="Polar residues" evidence="1">
    <location>
        <begin position="253"/>
        <end position="270"/>
    </location>
</feature>
<dbReference type="InterPro" id="IPR036236">
    <property type="entry name" value="Znf_C2H2_sf"/>
</dbReference>
<feature type="region of interest" description="Disordered" evidence="1">
    <location>
        <begin position="185"/>
        <end position="296"/>
    </location>
</feature>
<evidence type="ECO:0000313" key="4">
    <source>
        <dbReference type="EMBL" id="KAK3375216.1"/>
    </source>
</evidence>
<feature type="region of interest" description="Disordered" evidence="1">
    <location>
        <begin position="1"/>
        <end position="164"/>
    </location>
</feature>
<gene>
    <name evidence="4" type="ORF">B0H63DRAFT_399935</name>
    <name evidence="3" type="ORF">B0H63DRAFT_405570</name>
</gene>
<dbReference type="AlphaFoldDB" id="A0AAE0N1T8"/>
<comment type="caution">
    <text evidence="3">The sequence shown here is derived from an EMBL/GenBank/DDBJ whole genome shotgun (WGS) entry which is preliminary data.</text>
</comment>